<dbReference type="AlphaFoldDB" id="A0A9P8L6K5"/>
<gene>
    <name evidence="4" type="ORF">GP486_007899</name>
</gene>
<dbReference type="CDD" id="cd16494">
    <property type="entry name" value="RING-CH-C4HC3_ZSWM2"/>
    <property type="match status" value="1"/>
</dbReference>
<name>A0A9P8L6K5_9PEZI</name>
<reference evidence="4" key="1">
    <citation type="submission" date="2021-03" db="EMBL/GenBank/DDBJ databases">
        <title>Comparative genomics and phylogenomic investigation of the class Geoglossomycetes provide insights into ecological specialization and systematics.</title>
        <authorList>
            <person name="Melie T."/>
            <person name="Pirro S."/>
            <person name="Miller A.N."/>
            <person name="Quandt A."/>
        </authorList>
    </citation>
    <scope>NUCLEOTIDE SEQUENCE</scope>
    <source>
        <strain evidence="4">CAQ_001_2017</strain>
    </source>
</reference>
<evidence type="ECO:0000256" key="2">
    <source>
        <dbReference type="SAM" id="MobiDB-lite"/>
    </source>
</evidence>
<organism evidence="4 5">
    <name type="scientific">Trichoglossum hirsutum</name>
    <dbReference type="NCBI Taxonomy" id="265104"/>
    <lineage>
        <taxon>Eukaryota</taxon>
        <taxon>Fungi</taxon>
        <taxon>Dikarya</taxon>
        <taxon>Ascomycota</taxon>
        <taxon>Pezizomycotina</taxon>
        <taxon>Geoglossomycetes</taxon>
        <taxon>Geoglossales</taxon>
        <taxon>Geoglossaceae</taxon>
        <taxon>Trichoglossum</taxon>
    </lineage>
</organism>
<keyword evidence="1" id="KW-0862">Zinc</keyword>
<feature type="compositionally biased region" description="Low complexity" evidence="2">
    <location>
        <begin position="1"/>
        <end position="21"/>
    </location>
</feature>
<dbReference type="Gene3D" id="3.30.40.10">
    <property type="entry name" value="Zinc/RING finger domain, C3HC4 (zinc finger)"/>
    <property type="match status" value="1"/>
</dbReference>
<comment type="caution">
    <text evidence="4">The sequence shown here is derived from an EMBL/GenBank/DDBJ whole genome shotgun (WGS) entry which is preliminary data.</text>
</comment>
<dbReference type="InterPro" id="IPR001841">
    <property type="entry name" value="Znf_RING"/>
</dbReference>
<dbReference type="InterPro" id="IPR013083">
    <property type="entry name" value="Znf_RING/FYVE/PHD"/>
</dbReference>
<proteinExistence type="predicted"/>
<protein>
    <recommendedName>
        <fullName evidence="3">RING-type domain-containing protein</fullName>
    </recommendedName>
</protein>
<dbReference type="Proteomes" id="UP000750711">
    <property type="component" value="Unassembled WGS sequence"/>
</dbReference>
<keyword evidence="1" id="KW-0863">Zinc-finger</keyword>
<evidence type="ECO:0000313" key="5">
    <source>
        <dbReference type="Proteomes" id="UP000750711"/>
    </source>
</evidence>
<dbReference type="Pfam" id="PF13639">
    <property type="entry name" value="zf-RING_2"/>
    <property type="match status" value="1"/>
</dbReference>
<feature type="compositionally biased region" description="Polar residues" evidence="2">
    <location>
        <begin position="68"/>
        <end position="77"/>
    </location>
</feature>
<evidence type="ECO:0000256" key="1">
    <source>
        <dbReference type="PROSITE-ProRule" id="PRU00175"/>
    </source>
</evidence>
<dbReference type="EMBL" id="JAGHQM010002541">
    <property type="protein sequence ID" value="KAH0548557.1"/>
    <property type="molecule type" value="Genomic_DNA"/>
</dbReference>
<sequence length="336" mass="36685">MAQVPSTTQPTSSSTRVSAVVTRKRKLEPSRKPNAGASQGSPRRSSRELKPKRRKTANTVQPPDADNKVSNTPNLHASSKARHGIVDGGGESARVKAVMDSPKDVVEEKRLRRFRTSAPRTFNERLERVMTQRMFIIDRNRTDQGGIPEEKFDIAGTTGNIYNAPVRTAEKAISANTSSTSSSKYSKPKGLSSINWHFLLLSELHELFKNAPPAPVGNGSSEEHPGQRKPVEGDCPICAEAFEPGKEEIVWCKAACGQNVHKQCFEQWVASKPGQVVKCIYCRTPWKDDAESIKEIAGKGEINAEGYVNVASQLGLSGNRGKGEMLLDPALGRPSI</sequence>
<feature type="region of interest" description="Disordered" evidence="2">
    <location>
        <begin position="1"/>
        <end position="88"/>
    </location>
</feature>
<keyword evidence="1" id="KW-0479">Metal-binding</keyword>
<keyword evidence="5" id="KW-1185">Reference proteome</keyword>
<evidence type="ECO:0000313" key="4">
    <source>
        <dbReference type="EMBL" id="KAH0548557.1"/>
    </source>
</evidence>
<dbReference type="InterPro" id="IPR039903">
    <property type="entry name" value="Zswim2"/>
</dbReference>
<dbReference type="PANTHER" id="PTHR21540">
    <property type="entry name" value="RING FINGER AND SWIM DOMAIN-CONTAINING PROTEIN 2"/>
    <property type="match status" value="1"/>
</dbReference>
<feature type="domain" description="RING-type" evidence="3">
    <location>
        <begin position="235"/>
        <end position="283"/>
    </location>
</feature>
<dbReference type="GO" id="GO:0061630">
    <property type="term" value="F:ubiquitin protein ligase activity"/>
    <property type="evidence" value="ECO:0007669"/>
    <property type="project" value="InterPro"/>
</dbReference>
<dbReference type="GO" id="GO:0008270">
    <property type="term" value="F:zinc ion binding"/>
    <property type="evidence" value="ECO:0007669"/>
    <property type="project" value="UniProtKB-KW"/>
</dbReference>
<accession>A0A9P8L6K5</accession>
<dbReference type="SUPFAM" id="SSF57850">
    <property type="entry name" value="RING/U-box"/>
    <property type="match status" value="1"/>
</dbReference>
<dbReference type="PANTHER" id="PTHR21540:SF0">
    <property type="entry name" value="PHD FAMILY PROTEIN"/>
    <property type="match status" value="1"/>
</dbReference>
<evidence type="ECO:0000259" key="3">
    <source>
        <dbReference type="PROSITE" id="PS50089"/>
    </source>
</evidence>
<dbReference type="PROSITE" id="PS50089">
    <property type="entry name" value="ZF_RING_2"/>
    <property type="match status" value="1"/>
</dbReference>